<dbReference type="InterPro" id="IPR024743">
    <property type="entry name" value="Dynein_HC_stalk"/>
</dbReference>
<dbReference type="EMBL" id="VSRR010000176">
    <property type="protein sequence ID" value="MPC11673.1"/>
    <property type="molecule type" value="Genomic_DNA"/>
</dbReference>
<dbReference type="InterPro" id="IPR004273">
    <property type="entry name" value="Dynein_heavy_D6_P-loop"/>
</dbReference>
<keyword evidence="9" id="KW-1185">Reference proteome</keyword>
<name>A0A5B7CW55_PORTR</name>
<feature type="coiled-coil region" evidence="1">
    <location>
        <begin position="310"/>
        <end position="358"/>
    </location>
</feature>
<evidence type="ECO:0000259" key="7">
    <source>
        <dbReference type="Pfam" id="PF18199"/>
    </source>
</evidence>
<feature type="compositionally biased region" description="Acidic residues" evidence="2">
    <location>
        <begin position="1680"/>
        <end position="1694"/>
    </location>
</feature>
<dbReference type="GO" id="GO:0030286">
    <property type="term" value="C:dynein complex"/>
    <property type="evidence" value="ECO:0007669"/>
    <property type="project" value="InterPro"/>
</dbReference>
<dbReference type="GO" id="GO:0045505">
    <property type="term" value="F:dynein intermediate chain binding"/>
    <property type="evidence" value="ECO:0007669"/>
    <property type="project" value="InterPro"/>
</dbReference>
<dbReference type="InterPro" id="IPR035706">
    <property type="entry name" value="AAA_9"/>
</dbReference>
<evidence type="ECO:0000259" key="3">
    <source>
        <dbReference type="Pfam" id="PF03028"/>
    </source>
</evidence>
<evidence type="ECO:0000259" key="5">
    <source>
        <dbReference type="Pfam" id="PF12781"/>
    </source>
</evidence>
<feature type="domain" description="Dynein heavy chain C-terminal" evidence="7">
    <location>
        <begin position="1310"/>
        <end position="1477"/>
    </location>
</feature>
<gene>
    <name evidence="8" type="primary">Dnah7_3</name>
    <name evidence="8" type="ORF">E2C01_004345</name>
</gene>
<feature type="compositionally biased region" description="Polar residues" evidence="2">
    <location>
        <begin position="1496"/>
        <end position="1524"/>
    </location>
</feature>
<feature type="compositionally biased region" description="Low complexity" evidence="2">
    <location>
        <begin position="1661"/>
        <end position="1670"/>
    </location>
</feature>
<dbReference type="Pfam" id="PF03028">
    <property type="entry name" value="Dynein_heavy"/>
    <property type="match status" value="1"/>
</dbReference>
<feature type="region of interest" description="Disordered" evidence="2">
    <location>
        <begin position="987"/>
        <end position="1013"/>
    </location>
</feature>
<dbReference type="Pfam" id="PF12777">
    <property type="entry name" value="MT"/>
    <property type="match status" value="1"/>
</dbReference>
<evidence type="ECO:0000259" key="4">
    <source>
        <dbReference type="Pfam" id="PF12777"/>
    </source>
</evidence>
<dbReference type="Pfam" id="PF18199">
    <property type="entry name" value="Dynein_C"/>
    <property type="match status" value="1"/>
</dbReference>
<accession>A0A5B7CW55</accession>
<dbReference type="Gene3D" id="6.10.140.1060">
    <property type="match status" value="1"/>
</dbReference>
<protein>
    <submittedName>
        <fullName evidence="8">Dynein heavy chain 7, axonemal</fullName>
    </submittedName>
</protein>
<dbReference type="InterPro" id="IPR026983">
    <property type="entry name" value="DHC"/>
</dbReference>
<sequence>MDRIRTRALGDPSEPKARMVPLALLLSCSSSYLLVFLDESERAQEKGGWCPPVTPSSYLHLLQEFRGLFTSRQATTSAYRKKYLSGLDKLAFAASQISVMQEMLASLGPQIEEAAEGVSNMMELIEQESTEVEAQRKLVSVEEAEAEIHTARARALQEECQVELNRALPALHEAVAALNTLKPADITVVKSMKNPPQAIKLVMAAVCVMLEIRPDKLKNSTAKATMDYWGPSKKLLGDLSFLQQLRDYDKDNIPDTLMDKVNKEYVRLPEFDPASVAKASSAAEGLCKWVRAMSVYHAIAKIVAPKRERLAEAEAKVAEMVSLLEAKRGQLRELEEKLEVLQRRFSLSCREKENLEAEQRLCGLKLQRARKLISGLGGEQTRWEAAAETAGADLLRLPGDTLLAAASLAYLPPHLPEVRDALLECWCAGVRETGLEVSDGFSLVGTLTPALHTRAWGLEGLPTDSFSLQNATIIKHTNNKPAVSGSTRVSVLEETVTRCVTKGRPLLLLDLCGDPPPLLANVLTRTITEEGGVKVVVVGSLTLQYNTNFRLYLSTRHPRPPISLEVAGALTVVNFTVTVHGLHDHLRQILVSKERPELEDERQKLVVTMSSYQRALQATEERILHTLSSVQGNILESEEAILILQQTKQMANEIKRKQEQCAETEAALLECCRQYEAVSRPAAALYMTVASLTSLSHMYQYSLSWYITLYISIIDNTGKSSVLERRLSLLHEALVGGVHRAVVRGLATSHHLPFTLLVAMHSLRGEGNVTSQEEAALYHLVAQSTSGAPPPPSWLAPPLLPAWPTIHFLFTIPAFHGLEESLREHGEAWVRVVECMGLPERSVLPRPWHSLPALSWLLLISALRKDKVTWAVKTTVAEVLGSQYVVPPPLALAEHLQLPAPSRTPAPPPTRHPPPLLLVTSAGVDPLEEVRILGVPITSVSLGQGQSRVAEEAVRVAVDEGGWVVLQNLHHALEWLPSLANTISRLYSPSSTSSTSTPTATAATHTRQAVSTATTGTALHPSFRLILTTEPTEEFPASLLRVVEKVWVDSPADPCHALHQNFQTLFRHAAHIHFTDEASTDTHSMLFALVLEEVEEAATWGLLHGLAVFHTVMSERGRHGHLAWTKPPAFTAADLVLTVNIVTSSIEEGQELDLETLEYLVGRVIYGGRVLRSEDQRVISSILREVLSLSLKRNGLEEPPQPAPGEEVEGGGLAGLFPEVLGKLEDVQDFLVVRRVVMAVAVTMNSFRKGRLIVSDGDGGDSGGGGALQGVTGLEDPEIFGLPAGVQRLQEEESGQALLMALATAGGAQDPAGTVESVLVKDLTKVKKMLPELVVGAEKLRVDEDKDLVAVVRREVEHHNTTLAAITTTLQDALLALAAGGGDTTGVASAVGVGHTPLSWLQLYRTPAPPLLNHFLQELHARTAFLQSMVKGGQQTYFPLAVFQFLPAFLTTALRRAARQAHQPLHSLTWEFHLTHQPSPPLPHLPVILSPDAHSDSASDQVSESASCPPTDTANPSNTPEQQSDAPADAAPDMPDNGNNASQETPSEAPVNEVDEEEELSQASGAKVEKEEEEEEEVVWSCWGQDGSITLLASGLWLVGASWNAERYELEEASLQGLVEQLPLLSMAPIVVSSSTLPLAHIPEVALSECYPPAPASLSNGSSSLPRSLAESGCPSLDTLLEDPDAADPSDPEAETGQFLCPVYQGGPSSTPGPPVLTVPLPAGPYGADYWIQRRVAIYLSQH</sequence>
<organism evidence="8 9">
    <name type="scientific">Portunus trituberculatus</name>
    <name type="common">Swimming crab</name>
    <name type="synonym">Neptunus trituberculatus</name>
    <dbReference type="NCBI Taxonomy" id="210409"/>
    <lineage>
        <taxon>Eukaryota</taxon>
        <taxon>Metazoa</taxon>
        <taxon>Ecdysozoa</taxon>
        <taxon>Arthropoda</taxon>
        <taxon>Crustacea</taxon>
        <taxon>Multicrustacea</taxon>
        <taxon>Malacostraca</taxon>
        <taxon>Eumalacostraca</taxon>
        <taxon>Eucarida</taxon>
        <taxon>Decapoda</taxon>
        <taxon>Pleocyemata</taxon>
        <taxon>Brachyura</taxon>
        <taxon>Eubrachyura</taxon>
        <taxon>Portunoidea</taxon>
        <taxon>Portunidae</taxon>
        <taxon>Portuninae</taxon>
        <taxon>Portunus</taxon>
    </lineage>
</organism>
<keyword evidence="1" id="KW-0175">Coiled coil</keyword>
<feature type="domain" description="Dynein heavy chain coiled coil stalk" evidence="4">
    <location>
        <begin position="85"/>
        <end position="424"/>
    </location>
</feature>
<dbReference type="Pfam" id="PF18198">
    <property type="entry name" value="AAA_lid_11"/>
    <property type="match status" value="1"/>
</dbReference>
<dbReference type="OrthoDB" id="6359754at2759"/>
<dbReference type="GO" id="GO:0008569">
    <property type="term" value="F:minus-end-directed microtubule motor activity"/>
    <property type="evidence" value="ECO:0007669"/>
    <property type="project" value="InterPro"/>
</dbReference>
<dbReference type="Gene3D" id="1.10.8.720">
    <property type="entry name" value="Region D6 of dynein motor"/>
    <property type="match status" value="1"/>
</dbReference>
<dbReference type="Pfam" id="PF12781">
    <property type="entry name" value="AAA_9"/>
    <property type="match status" value="1"/>
</dbReference>
<feature type="compositionally biased region" description="Low complexity" evidence="2">
    <location>
        <begin position="988"/>
        <end position="1004"/>
    </location>
</feature>
<dbReference type="Gene3D" id="1.20.1270.280">
    <property type="match status" value="1"/>
</dbReference>
<dbReference type="Gene3D" id="1.20.920.20">
    <property type="match status" value="1"/>
</dbReference>
<dbReference type="PANTHER" id="PTHR45703:SF36">
    <property type="entry name" value="DYNEIN HEAVY CHAIN, CYTOPLASMIC"/>
    <property type="match status" value="1"/>
</dbReference>
<feature type="compositionally biased region" description="Low complexity" evidence="2">
    <location>
        <begin position="1525"/>
        <end position="1541"/>
    </location>
</feature>
<comment type="caution">
    <text evidence="8">The sequence shown here is derived from an EMBL/GenBank/DDBJ whole genome shotgun (WGS) entry which is preliminary data.</text>
</comment>
<feature type="domain" description="Dynein heavy chain ATP-binding dynein motor region" evidence="5">
    <location>
        <begin position="454"/>
        <end position="654"/>
    </location>
</feature>
<reference evidence="8 9" key="1">
    <citation type="submission" date="2019-05" db="EMBL/GenBank/DDBJ databases">
        <title>Another draft genome of Portunus trituberculatus and its Hox gene families provides insights of decapod evolution.</title>
        <authorList>
            <person name="Jeong J.-H."/>
            <person name="Song I."/>
            <person name="Kim S."/>
            <person name="Choi T."/>
            <person name="Kim D."/>
            <person name="Ryu S."/>
            <person name="Kim W."/>
        </authorList>
    </citation>
    <scope>NUCLEOTIDE SEQUENCE [LARGE SCALE GENOMIC DNA]</scope>
    <source>
        <tissue evidence="8">Muscle</tissue>
    </source>
</reference>
<evidence type="ECO:0000313" key="8">
    <source>
        <dbReference type="EMBL" id="MPC11673.1"/>
    </source>
</evidence>
<evidence type="ECO:0000313" key="9">
    <source>
        <dbReference type="Proteomes" id="UP000324222"/>
    </source>
</evidence>
<evidence type="ECO:0000256" key="2">
    <source>
        <dbReference type="SAM" id="MobiDB-lite"/>
    </source>
</evidence>
<dbReference type="InterPro" id="IPR041228">
    <property type="entry name" value="Dynein_C"/>
</dbReference>
<dbReference type="InterPro" id="IPR027417">
    <property type="entry name" value="P-loop_NTPase"/>
</dbReference>
<evidence type="ECO:0000256" key="1">
    <source>
        <dbReference type="SAM" id="Coils"/>
    </source>
</evidence>
<dbReference type="GO" id="GO:0007018">
    <property type="term" value="P:microtubule-based movement"/>
    <property type="evidence" value="ECO:0007669"/>
    <property type="project" value="InterPro"/>
</dbReference>
<feature type="region of interest" description="Disordered" evidence="2">
    <location>
        <begin position="1661"/>
        <end position="1705"/>
    </location>
</feature>
<evidence type="ECO:0000259" key="6">
    <source>
        <dbReference type="Pfam" id="PF18198"/>
    </source>
</evidence>
<dbReference type="Gene3D" id="1.10.8.1220">
    <property type="match status" value="1"/>
</dbReference>
<feature type="region of interest" description="Disordered" evidence="2">
    <location>
        <begin position="1483"/>
        <end position="1579"/>
    </location>
</feature>
<dbReference type="FunFam" id="1.20.920.20:FF:000006">
    <property type="entry name" value="Dynein, axonemal, heavy chain 6"/>
    <property type="match status" value="1"/>
</dbReference>
<dbReference type="GO" id="GO:0051959">
    <property type="term" value="F:dynein light intermediate chain binding"/>
    <property type="evidence" value="ECO:0007669"/>
    <property type="project" value="InterPro"/>
</dbReference>
<dbReference type="Proteomes" id="UP000324222">
    <property type="component" value="Unassembled WGS sequence"/>
</dbReference>
<feature type="domain" description="Dynein heavy chain AAA lid" evidence="6">
    <location>
        <begin position="1102"/>
        <end position="1188"/>
    </location>
</feature>
<feature type="domain" description="Dynein heavy chain region D6 P-loop" evidence="3">
    <location>
        <begin position="915"/>
        <end position="1045"/>
    </location>
</feature>
<dbReference type="Gene3D" id="3.40.50.300">
    <property type="entry name" value="P-loop containing nucleotide triphosphate hydrolases"/>
    <property type="match status" value="2"/>
</dbReference>
<dbReference type="InterPro" id="IPR042219">
    <property type="entry name" value="AAA_lid_11_sf"/>
</dbReference>
<proteinExistence type="predicted"/>
<dbReference type="PANTHER" id="PTHR45703">
    <property type="entry name" value="DYNEIN HEAVY CHAIN"/>
    <property type="match status" value="1"/>
</dbReference>
<dbReference type="InterPro" id="IPR041658">
    <property type="entry name" value="AAA_lid_11"/>
</dbReference>